<sequence>MRRTPALIVGGGPAGASAAIRLALAGAPHLLLERSRETGDALCGGFLSWRTLESLASLGIMPDALGPARVTRVRLFAGDRIAEAPLPRPAHGVSRRHLDTLLLARAADAGAAIERGVTVRETTSRAARLHDGTTIAADALFLASGKHDIRGLARPESARGADPTLGLRVRLGPSPTLDALVGDTIELHLFDRGYAGIVRQEDGTANLCMAVHRSRLSAAGDPEKLLAELGAERPHLADRLAWRVPGAIDAVANIPYGWRARTGESGLFRLGDQAGVIPSLAGEGMGIAIASGIRAAQAYVRGGAPAAGAFQRRLAGDLARPIGIAGLVRDVAERPALARTLLPLAHHAPVLIDLLARATRIGANPV</sequence>
<dbReference type="RefSeq" id="WP_261293943.1">
    <property type="nucleotide sequence ID" value="NZ_JANQBK010000004.1"/>
</dbReference>
<dbReference type="Pfam" id="PF01494">
    <property type="entry name" value="FAD_binding_3"/>
    <property type="match status" value="1"/>
</dbReference>
<proteinExistence type="predicted"/>
<dbReference type="InterPro" id="IPR036188">
    <property type="entry name" value="FAD/NAD-bd_sf"/>
</dbReference>
<evidence type="ECO:0000259" key="1">
    <source>
        <dbReference type="Pfam" id="PF01494"/>
    </source>
</evidence>
<dbReference type="PANTHER" id="PTHR42685">
    <property type="entry name" value="GERANYLGERANYL DIPHOSPHATE REDUCTASE"/>
    <property type="match status" value="1"/>
</dbReference>
<dbReference type="InterPro" id="IPR050407">
    <property type="entry name" value="Geranylgeranyl_reductase"/>
</dbReference>
<keyword evidence="2" id="KW-0560">Oxidoreductase</keyword>
<dbReference type="EC" id="1.-.-.-" evidence="2"/>
<feature type="domain" description="FAD-binding" evidence="1">
    <location>
        <begin position="4"/>
        <end position="147"/>
    </location>
</feature>
<dbReference type="EMBL" id="JBHRXP010000001">
    <property type="protein sequence ID" value="MFC3578641.1"/>
    <property type="molecule type" value="Genomic_DNA"/>
</dbReference>
<comment type="caution">
    <text evidence="2">The sequence shown here is derived from an EMBL/GenBank/DDBJ whole genome shotgun (WGS) entry which is preliminary data.</text>
</comment>
<dbReference type="Proteomes" id="UP001595713">
    <property type="component" value="Unassembled WGS sequence"/>
</dbReference>
<evidence type="ECO:0000313" key="3">
    <source>
        <dbReference type="Proteomes" id="UP001595713"/>
    </source>
</evidence>
<dbReference type="GO" id="GO:0016491">
    <property type="term" value="F:oxidoreductase activity"/>
    <property type="evidence" value="ECO:0007669"/>
    <property type="project" value="UniProtKB-KW"/>
</dbReference>
<protein>
    <submittedName>
        <fullName evidence="2">NAD(P)/FAD-dependent oxidoreductase</fullName>
        <ecNumber evidence="2">1.-.-.-</ecNumber>
    </submittedName>
</protein>
<dbReference type="PRINTS" id="PR00368">
    <property type="entry name" value="FADPNR"/>
</dbReference>
<dbReference type="Gene3D" id="3.50.50.60">
    <property type="entry name" value="FAD/NAD(P)-binding domain"/>
    <property type="match status" value="1"/>
</dbReference>
<keyword evidence="3" id="KW-1185">Reference proteome</keyword>
<dbReference type="SUPFAM" id="SSF51905">
    <property type="entry name" value="FAD/NAD(P)-binding domain"/>
    <property type="match status" value="1"/>
</dbReference>
<evidence type="ECO:0000313" key="2">
    <source>
        <dbReference type="EMBL" id="MFC3578641.1"/>
    </source>
</evidence>
<gene>
    <name evidence="2" type="ORF">ACFONA_00555</name>
</gene>
<dbReference type="InterPro" id="IPR002938">
    <property type="entry name" value="FAD-bd"/>
</dbReference>
<reference evidence="3" key="1">
    <citation type="journal article" date="2019" name="Int. J. Syst. Evol. Microbiol.">
        <title>The Global Catalogue of Microorganisms (GCM) 10K type strain sequencing project: providing services to taxonomists for standard genome sequencing and annotation.</title>
        <authorList>
            <consortium name="The Broad Institute Genomics Platform"/>
            <consortium name="The Broad Institute Genome Sequencing Center for Infectious Disease"/>
            <person name="Wu L."/>
            <person name="Ma J."/>
        </authorList>
    </citation>
    <scope>NUCLEOTIDE SEQUENCE [LARGE SCALE GENOMIC DNA]</scope>
    <source>
        <strain evidence="3">KCTC 42739</strain>
    </source>
</reference>
<dbReference type="PANTHER" id="PTHR42685:SF22">
    <property type="entry name" value="CONDITIONED MEDIUM FACTOR RECEPTOR 1"/>
    <property type="match status" value="1"/>
</dbReference>
<organism evidence="2 3">
    <name type="scientific">Sphingomonas hylomeconis</name>
    <dbReference type="NCBI Taxonomy" id="1395958"/>
    <lineage>
        <taxon>Bacteria</taxon>
        <taxon>Pseudomonadati</taxon>
        <taxon>Pseudomonadota</taxon>
        <taxon>Alphaproteobacteria</taxon>
        <taxon>Sphingomonadales</taxon>
        <taxon>Sphingomonadaceae</taxon>
        <taxon>Sphingomonas</taxon>
    </lineage>
</organism>
<accession>A0ABV7SPE3</accession>
<name>A0ABV7SPE3_9SPHN</name>